<feature type="domain" description="Insertion element IS402-like" evidence="2">
    <location>
        <begin position="11"/>
        <end position="84"/>
    </location>
</feature>
<evidence type="ECO:0000313" key="3">
    <source>
        <dbReference type="EMBL" id="GAA4400940.1"/>
    </source>
</evidence>
<dbReference type="InterPro" id="IPR002559">
    <property type="entry name" value="Transposase_11"/>
</dbReference>
<keyword evidence="4" id="KW-1185">Reference proteome</keyword>
<evidence type="ECO:0000259" key="1">
    <source>
        <dbReference type="Pfam" id="PF01609"/>
    </source>
</evidence>
<reference evidence="4" key="1">
    <citation type="journal article" date="2019" name="Int. J. Syst. Evol. Microbiol.">
        <title>The Global Catalogue of Microorganisms (GCM) 10K type strain sequencing project: providing services to taxonomists for standard genome sequencing and annotation.</title>
        <authorList>
            <consortium name="The Broad Institute Genomics Platform"/>
            <consortium name="The Broad Institute Genome Sequencing Center for Infectious Disease"/>
            <person name="Wu L."/>
            <person name="Ma J."/>
        </authorList>
    </citation>
    <scope>NUCLEOTIDE SEQUENCE [LARGE SCALE GENOMIC DNA]</scope>
    <source>
        <strain evidence="4">JCM 17809</strain>
    </source>
</reference>
<dbReference type="NCBIfam" id="NF033580">
    <property type="entry name" value="transpos_IS5_3"/>
    <property type="match status" value="1"/>
</dbReference>
<sequence length="281" mass="30787">MPALPSSLIEPLWDQFAALIPAHVDTHALGCHRPRIEDRVVFDKLVQVLVLGAAYERIADSTCSATTLRARRDEWIAAGLFEELEDICLRAYDQIVGLDLGDVTVDGCIVKAPCGGQVAGKSPVGRGKLGTKRSLLVDAAGIPLGCVIAPANRNDSPLLRPTLAKLARFDEGLGVGLPDRITVHLDAGYDSAKTRDLLHELGCESVISVKGFPLQAGARWVIERTNSWHNRGFRRLAICTDRHDRVIDAFIALANAVIITRRLIAQAWFTHRWDSRPARQP</sequence>
<evidence type="ECO:0000313" key="4">
    <source>
        <dbReference type="Proteomes" id="UP001500945"/>
    </source>
</evidence>
<dbReference type="Pfam" id="PF13340">
    <property type="entry name" value="DUF4096"/>
    <property type="match status" value="1"/>
</dbReference>
<accession>A0ABP8K5G9</accession>
<dbReference type="Proteomes" id="UP001500945">
    <property type="component" value="Unassembled WGS sequence"/>
</dbReference>
<dbReference type="RefSeq" id="WP_345203033.1">
    <property type="nucleotide sequence ID" value="NZ_BAABGM010000006.1"/>
</dbReference>
<organism evidence="3 4">
    <name type="scientific">Fodinibacter luteus</name>
    <dbReference type="NCBI Taxonomy" id="552064"/>
    <lineage>
        <taxon>Bacteria</taxon>
        <taxon>Bacillati</taxon>
        <taxon>Actinomycetota</taxon>
        <taxon>Actinomycetes</taxon>
        <taxon>Micrococcales</taxon>
        <taxon>Intrasporangiaceae</taxon>
        <taxon>Fodinibacter (ex Wang et al. 2009)</taxon>
    </lineage>
</organism>
<proteinExistence type="predicted"/>
<protein>
    <submittedName>
        <fullName evidence="3">IS5-like element ISCgl6 family transposase</fullName>
    </submittedName>
</protein>
<feature type="domain" description="Transposase IS4-like" evidence="1">
    <location>
        <begin position="105"/>
        <end position="210"/>
    </location>
</feature>
<evidence type="ECO:0000259" key="2">
    <source>
        <dbReference type="Pfam" id="PF13340"/>
    </source>
</evidence>
<dbReference type="PANTHER" id="PTHR30007:SF0">
    <property type="entry name" value="TRANSPOSASE"/>
    <property type="match status" value="1"/>
</dbReference>
<dbReference type="EMBL" id="BAABGM010000006">
    <property type="protein sequence ID" value="GAA4400940.1"/>
    <property type="molecule type" value="Genomic_DNA"/>
</dbReference>
<dbReference type="PANTHER" id="PTHR30007">
    <property type="entry name" value="PHP DOMAIN PROTEIN"/>
    <property type="match status" value="1"/>
</dbReference>
<dbReference type="Pfam" id="PF01609">
    <property type="entry name" value="DDE_Tnp_1"/>
    <property type="match status" value="1"/>
</dbReference>
<name>A0ABP8K5G9_9MICO</name>
<gene>
    <name evidence="3" type="ORF">GCM10023168_10090</name>
</gene>
<comment type="caution">
    <text evidence="3">The sequence shown here is derived from an EMBL/GenBank/DDBJ whole genome shotgun (WGS) entry which is preliminary data.</text>
</comment>
<dbReference type="InterPro" id="IPR025161">
    <property type="entry name" value="IS402-like_dom"/>
</dbReference>